<dbReference type="EMBL" id="HBIJ01013116">
    <property type="protein sequence ID" value="CAE0368122.1"/>
    <property type="molecule type" value="Transcribed_RNA"/>
</dbReference>
<sequence length="586" mass="65732">MKRRALTAAVCSDARTPRALCERAEERLAVAYVEKPSASRRVHFNQTRVAAYDWKCISENLTNCKPTSYNLGMLGLTPGMQVLGVHNDSEADRRGLFRGMKLRAFNGDYIQSPEEFSFLLSEFEIYNSTIDLELEFLSVDESERLYPYPIEQFADQTPSDAVYAFCLKSELLQPNYTAAGVQTQFLNQLCANSNNKNGCDRYSPKFLVFELPLDYAGTRHTLRFYAEDWPPCPGEYRPAFTSPYETSRPCTPAAYRAARHFCQELSGLEAPANCEQDLAVMIAQQLEKHEEKRWDEKSTPDGVDLYAAIGVNRDASTSDINNSYVELAAQLAHSYSKLETIMSYAQKILTELEEIRALARVLIRRTNFSIHDAIVHLESDIVHFAPDYLISNIFSKKNVSLSNAEALVGTTSVQVLLKTGYLTFLNSNDESAEVSPEPRNQRRRGGTTSINKASPRNSHERLLFSTKLKEFRHWFELADAVANARTLDTAAQAAEFVSQTGQSRLDLAHKLLATANSLAIEANVTLSELEEPLAELSKKAFALNYAHETLTDETNRDFYDRPCRPVFGACCVRDAPDGGMRITCGS</sequence>
<dbReference type="AlphaFoldDB" id="A0A7S3NLM0"/>
<reference evidence="2" key="1">
    <citation type="submission" date="2021-01" db="EMBL/GenBank/DDBJ databases">
        <authorList>
            <person name="Corre E."/>
            <person name="Pelletier E."/>
            <person name="Niang G."/>
            <person name="Scheremetjew M."/>
            <person name="Finn R."/>
            <person name="Kale V."/>
            <person name="Holt S."/>
            <person name="Cochrane G."/>
            <person name="Meng A."/>
            <person name="Brown T."/>
            <person name="Cohen L."/>
        </authorList>
    </citation>
    <scope>NUCLEOTIDE SEQUENCE</scope>
    <source>
        <strain evidence="2">CCMP1510</strain>
    </source>
</reference>
<evidence type="ECO:0000313" key="2">
    <source>
        <dbReference type="EMBL" id="CAE0368122.1"/>
    </source>
</evidence>
<proteinExistence type="predicted"/>
<protein>
    <recommendedName>
        <fullName evidence="3">PDZ domain-containing protein</fullName>
    </recommendedName>
</protein>
<organism evidence="2">
    <name type="scientific">Aureoumbra lagunensis</name>
    <dbReference type="NCBI Taxonomy" id="44058"/>
    <lineage>
        <taxon>Eukaryota</taxon>
        <taxon>Sar</taxon>
        <taxon>Stramenopiles</taxon>
        <taxon>Ochrophyta</taxon>
        <taxon>Pelagophyceae</taxon>
        <taxon>Pelagomonadales</taxon>
        <taxon>Aureoumbra</taxon>
    </lineage>
</organism>
<name>A0A7S3NLM0_9STRA</name>
<feature type="compositionally biased region" description="Polar residues" evidence="1">
    <location>
        <begin position="446"/>
        <end position="456"/>
    </location>
</feature>
<evidence type="ECO:0008006" key="3">
    <source>
        <dbReference type="Google" id="ProtNLM"/>
    </source>
</evidence>
<evidence type="ECO:0000256" key="1">
    <source>
        <dbReference type="SAM" id="MobiDB-lite"/>
    </source>
</evidence>
<gene>
    <name evidence="2" type="ORF">ALAG00032_LOCUS8884</name>
</gene>
<feature type="region of interest" description="Disordered" evidence="1">
    <location>
        <begin position="430"/>
        <end position="457"/>
    </location>
</feature>
<dbReference type="InterPro" id="IPR036034">
    <property type="entry name" value="PDZ_sf"/>
</dbReference>
<accession>A0A7S3NLM0</accession>
<dbReference type="SUPFAM" id="SSF50156">
    <property type="entry name" value="PDZ domain-like"/>
    <property type="match status" value="1"/>
</dbReference>